<dbReference type="InterPro" id="IPR006145">
    <property type="entry name" value="PsdUridine_synth_RsuA/RluA"/>
</dbReference>
<feature type="domain" description="Pseudouridine synthase RsuA/RluA-like" evidence="4">
    <location>
        <begin position="96"/>
        <end position="248"/>
    </location>
</feature>
<comment type="similarity">
    <text evidence="2 3">Belongs to the pseudouridine synthase RluA family.</text>
</comment>
<sequence>MHIVKKQNSDLIITVPKEWDGLTIEDVLKKEWHLSKKTIHLIRMDKLVAINGKNVRFSERLQKGQKFIIHNVLQYEDYGYEPYPVDFNVLYEDDFLLIVNKPAGIATHPNKQEDIQTLANGIAYYLQEKGERCKVHHVHRLDKDTSGAILFTKSSFVGAILDHQLTERKIKRTYTAIVHGKLKKKRDIIRAKIGRDRHHPTRRRVSPTGQDAITHYEVIAFDAKKNVSQIRCELKTGRTHQIRVHLAHIGHPLVGDTLYGGKPIFYRQALHGQFLTFIHPFTLEKIKIEAPFIDNFPTLC</sequence>
<organism evidence="5 6">
    <name type="scientific">Pallidibacillus thermolactis</name>
    <dbReference type="NCBI Taxonomy" id="251051"/>
    <lineage>
        <taxon>Bacteria</taxon>
        <taxon>Bacillati</taxon>
        <taxon>Bacillota</taxon>
        <taxon>Bacilli</taxon>
        <taxon>Bacillales</taxon>
        <taxon>Bacillaceae</taxon>
        <taxon>Pallidibacillus</taxon>
    </lineage>
</organism>
<dbReference type="InterPro" id="IPR006225">
    <property type="entry name" value="PsdUridine_synth_RluC/D"/>
</dbReference>
<dbReference type="InterPro" id="IPR050188">
    <property type="entry name" value="RluA_PseudoU_synthase"/>
</dbReference>
<dbReference type="Gene3D" id="3.30.2350.10">
    <property type="entry name" value="Pseudouridine synthase"/>
    <property type="match status" value="1"/>
</dbReference>
<comment type="function">
    <text evidence="3">Responsible for synthesis of pseudouridine from uracil.</text>
</comment>
<evidence type="ECO:0000256" key="3">
    <source>
        <dbReference type="RuleBase" id="RU362028"/>
    </source>
</evidence>
<dbReference type="EC" id="5.4.99.-" evidence="3"/>
<dbReference type="Pfam" id="PF00849">
    <property type="entry name" value="PseudoU_synth_2"/>
    <property type="match status" value="1"/>
</dbReference>
<accession>A0ABT2WJR3</accession>
<dbReference type="PANTHER" id="PTHR21600:SF71">
    <property type="entry name" value="PSEUDOURIDINE SYNTHASE"/>
    <property type="match status" value="1"/>
</dbReference>
<comment type="catalytic activity">
    <reaction evidence="1 3">
        <text>a uridine in RNA = a pseudouridine in RNA</text>
        <dbReference type="Rhea" id="RHEA:48348"/>
        <dbReference type="Rhea" id="RHEA-COMP:12068"/>
        <dbReference type="Rhea" id="RHEA-COMP:12069"/>
        <dbReference type="ChEBI" id="CHEBI:65314"/>
        <dbReference type="ChEBI" id="CHEBI:65315"/>
    </reaction>
</comment>
<evidence type="ECO:0000259" key="4">
    <source>
        <dbReference type="Pfam" id="PF00849"/>
    </source>
</evidence>
<dbReference type="CDD" id="cd02869">
    <property type="entry name" value="PseudoU_synth_RluA_like"/>
    <property type="match status" value="1"/>
</dbReference>
<dbReference type="InterPro" id="IPR020103">
    <property type="entry name" value="PsdUridine_synth_cat_dom_sf"/>
</dbReference>
<name>A0ABT2WJR3_9BACI</name>
<evidence type="ECO:0000313" key="5">
    <source>
        <dbReference type="EMBL" id="MCU9595691.1"/>
    </source>
</evidence>
<dbReference type="Proteomes" id="UP001208656">
    <property type="component" value="Unassembled WGS sequence"/>
</dbReference>
<protein>
    <recommendedName>
        <fullName evidence="3">Pseudouridine synthase</fullName>
        <ecNumber evidence="3">5.4.99.-</ecNumber>
    </recommendedName>
</protein>
<keyword evidence="6" id="KW-1185">Reference proteome</keyword>
<evidence type="ECO:0000256" key="1">
    <source>
        <dbReference type="ARBA" id="ARBA00000073"/>
    </source>
</evidence>
<reference evidence="5 6" key="1">
    <citation type="submission" date="2022-10" db="EMBL/GenBank/DDBJ databases">
        <title>Description of Fervidibacillus gen. nov. in the family Fervidibacillaceae fam. nov. with two species, Fervidibacillus albus sp. nov., and Fervidibacillus halotolerans sp. nov., isolated from tidal flat sediments.</title>
        <authorList>
            <person name="Kwon K.K."/>
            <person name="Yang S.-H."/>
        </authorList>
    </citation>
    <scope>NUCLEOTIDE SEQUENCE [LARGE SCALE GENOMIC DNA]</scope>
    <source>
        <strain evidence="5 6">DSM 23332</strain>
    </source>
</reference>
<dbReference type="NCBIfam" id="TIGR00005">
    <property type="entry name" value="rluA_subfam"/>
    <property type="match status" value="1"/>
</dbReference>
<dbReference type="SUPFAM" id="SSF55120">
    <property type="entry name" value="Pseudouridine synthase"/>
    <property type="match status" value="1"/>
</dbReference>
<dbReference type="PROSITE" id="PS01129">
    <property type="entry name" value="PSI_RLU"/>
    <property type="match status" value="1"/>
</dbReference>
<evidence type="ECO:0000313" key="6">
    <source>
        <dbReference type="Proteomes" id="UP001208656"/>
    </source>
</evidence>
<proteinExistence type="inferred from homology"/>
<dbReference type="InterPro" id="IPR006224">
    <property type="entry name" value="PsdUridine_synth_RluA-like_CS"/>
</dbReference>
<evidence type="ECO:0000256" key="2">
    <source>
        <dbReference type="ARBA" id="ARBA00010876"/>
    </source>
</evidence>
<dbReference type="PANTHER" id="PTHR21600">
    <property type="entry name" value="MITOCHONDRIAL RNA PSEUDOURIDINE SYNTHASE"/>
    <property type="match status" value="1"/>
</dbReference>
<keyword evidence="3" id="KW-0413">Isomerase</keyword>
<comment type="caution">
    <text evidence="5">The sequence shown here is derived from an EMBL/GenBank/DDBJ whole genome shotgun (WGS) entry which is preliminary data.</text>
</comment>
<dbReference type="EMBL" id="JAOUSE010000069">
    <property type="protein sequence ID" value="MCU9595691.1"/>
    <property type="molecule type" value="Genomic_DNA"/>
</dbReference>
<dbReference type="RefSeq" id="WP_263062295.1">
    <property type="nucleotide sequence ID" value="NZ_JAOUSE010000069.1"/>
</dbReference>
<gene>
    <name evidence="5" type="ORF">OEV82_14780</name>
</gene>